<feature type="transmembrane region" description="Helical" evidence="1">
    <location>
        <begin position="132"/>
        <end position="150"/>
    </location>
</feature>
<keyword evidence="4" id="KW-1185">Reference proteome</keyword>
<dbReference type="InterPro" id="IPR000326">
    <property type="entry name" value="PAP2/HPO"/>
</dbReference>
<proteinExistence type="predicted"/>
<feature type="transmembrane region" description="Helical" evidence="1">
    <location>
        <begin position="105"/>
        <end position="126"/>
    </location>
</feature>
<keyword evidence="1" id="KW-0812">Transmembrane</keyword>
<feature type="transmembrane region" description="Helical" evidence="1">
    <location>
        <begin position="242"/>
        <end position="264"/>
    </location>
</feature>
<dbReference type="InterPro" id="IPR036938">
    <property type="entry name" value="PAP2/HPO_sf"/>
</dbReference>
<comment type="caution">
    <text evidence="3">The sequence shown here is derived from an EMBL/GenBank/DDBJ whole genome shotgun (WGS) entry which is preliminary data.</text>
</comment>
<organism evidence="3 4">
    <name type="scientific">Deinococcus detaillensis</name>
    <dbReference type="NCBI Taxonomy" id="2592048"/>
    <lineage>
        <taxon>Bacteria</taxon>
        <taxon>Thermotogati</taxon>
        <taxon>Deinococcota</taxon>
        <taxon>Deinococci</taxon>
        <taxon>Deinococcales</taxon>
        <taxon>Deinococcaceae</taxon>
        <taxon>Deinococcus</taxon>
    </lineage>
</organism>
<dbReference type="Proteomes" id="UP000316092">
    <property type="component" value="Unassembled WGS sequence"/>
</dbReference>
<protein>
    <submittedName>
        <fullName evidence="3">Phosphatase PAP2 family protein</fullName>
    </submittedName>
</protein>
<dbReference type="Pfam" id="PF01569">
    <property type="entry name" value="PAP2"/>
    <property type="match status" value="1"/>
</dbReference>
<feature type="transmembrane region" description="Helical" evidence="1">
    <location>
        <begin position="7"/>
        <end position="29"/>
    </location>
</feature>
<keyword evidence="1" id="KW-0472">Membrane</keyword>
<feature type="transmembrane region" description="Helical" evidence="1">
    <location>
        <begin position="155"/>
        <end position="175"/>
    </location>
</feature>
<sequence length="282" mass="29711">MNLESFWLLITALGNDLIFIAVLALYGWLVRPSGIRALGVAFALSYLTNSLLKYGLNLPRPFANDPSVASAAAQATAGGPGLPSGHAQMSAALWGGVAAQLRRPWVWAVCLLLIVLIAASRLALHVHYPSDVLVGLLLGAIFAGLAGAGLTGRGLFAHTLWWPLALLVVACLLPSSLPDEYSRGLGILAGFWFAAPRYLPSSNWFGRIGVAVIGLLTVLAVYLALGALAGLLPAVLDGPARAIRYFALVWVAIGGVPQLLKIWLRPVEEQNSASQSLPPLGQ</sequence>
<keyword evidence="1" id="KW-1133">Transmembrane helix</keyword>
<dbReference type="PANTHER" id="PTHR14969:SF13">
    <property type="entry name" value="AT30094P"/>
    <property type="match status" value="1"/>
</dbReference>
<dbReference type="EMBL" id="VKDB01000011">
    <property type="protein sequence ID" value="TSA84470.1"/>
    <property type="molecule type" value="Genomic_DNA"/>
</dbReference>
<dbReference type="SMART" id="SM00014">
    <property type="entry name" value="acidPPc"/>
    <property type="match status" value="1"/>
</dbReference>
<reference evidence="3 4" key="1">
    <citation type="submission" date="2019-07" db="EMBL/GenBank/DDBJ databases">
        <title>Deinococcus detaillus sp. nov., isolated from humus soil in Antarctica.</title>
        <authorList>
            <person name="Zhang K."/>
        </authorList>
    </citation>
    <scope>NUCLEOTIDE SEQUENCE [LARGE SCALE GENOMIC DNA]</scope>
    <source>
        <strain evidence="3 4">H1</strain>
    </source>
</reference>
<name>A0A553UW87_9DEIO</name>
<gene>
    <name evidence="3" type="ORF">FNU79_10915</name>
</gene>
<feature type="transmembrane region" description="Helical" evidence="1">
    <location>
        <begin position="211"/>
        <end position="236"/>
    </location>
</feature>
<evidence type="ECO:0000259" key="2">
    <source>
        <dbReference type="SMART" id="SM00014"/>
    </source>
</evidence>
<evidence type="ECO:0000313" key="3">
    <source>
        <dbReference type="EMBL" id="TSA84470.1"/>
    </source>
</evidence>
<evidence type="ECO:0000313" key="4">
    <source>
        <dbReference type="Proteomes" id="UP000316092"/>
    </source>
</evidence>
<dbReference type="SUPFAM" id="SSF48317">
    <property type="entry name" value="Acid phosphatase/Vanadium-dependent haloperoxidase"/>
    <property type="match status" value="1"/>
</dbReference>
<dbReference type="PANTHER" id="PTHR14969">
    <property type="entry name" value="SPHINGOSINE-1-PHOSPHATE PHOSPHOHYDROLASE"/>
    <property type="match status" value="1"/>
</dbReference>
<dbReference type="Gene3D" id="1.20.144.10">
    <property type="entry name" value="Phosphatidic acid phosphatase type 2/haloperoxidase"/>
    <property type="match status" value="1"/>
</dbReference>
<accession>A0A553UW87</accession>
<dbReference type="RefSeq" id="WP_143720884.1">
    <property type="nucleotide sequence ID" value="NZ_VKDB01000011.1"/>
</dbReference>
<dbReference type="OrthoDB" id="9789113at2"/>
<feature type="domain" description="Phosphatidic acid phosphatase type 2/haloperoxidase" evidence="2">
    <location>
        <begin position="33"/>
        <end position="147"/>
    </location>
</feature>
<dbReference type="AlphaFoldDB" id="A0A553UW87"/>
<evidence type="ECO:0000256" key="1">
    <source>
        <dbReference type="SAM" id="Phobius"/>
    </source>
</evidence>